<feature type="domain" description="EGF-like" evidence="1">
    <location>
        <begin position="482"/>
        <end position="493"/>
    </location>
</feature>
<dbReference type="AlphaFoldDB" id="A0A0L7LAH8"/>
<dbReference type="InterPro" id="IPR000742">
    <property type="entry name" value="EGF"/>
</dbReference>
<comment type="caution">
    <text evidence="2">The sequence shown here is derived from an EMBL/GenBank/DDBJ whole genome shotgun (WGS) entry which is preliminary data.</text>
</comment>
<keyword evidence="3" id="KW-1185">Reference proteome</keyword>
<evidence type="ECO:0000313" key="3">
    <source>
        <dbReference type="Proteomes" id="UP000037510"/>
    </source>
</evidence>
<dbReference type="Proteomes" id="UP000037510">
    <property type="component" value="Unassembled WGS sequence"/>
</dbReference>
<dbReference type="PROSITE" id="PS00022">
    <property type="entry name" value="EGF_1"/>
    <property type="match status" value="1"/>
</dbReference>
<sequence length="572" mass="64925">MGRETDNGHWESKPTIIFPFDIGGKHYVYSLSDTKWFIKELLPNGKMGSETDHGTWKYHYTIGFPFSINGRQYFYCVSEKYWFIQELVPGGKMGKETDNGYWKTNHILNVPFIIDGKNYFYGLTDNDTRYWFIQELLPAGKMGPEKMYGTWEHYYEVVFAFNINGRQFLYRLSEYSWFIQEIIKEPRFPTRTVEKEKYCNPESVLRNKQDNNCTCNAEYGVTGLNVLEGYITDIENDNDNYLTMTYSYPDFPILSVSTFRVAADANNARFIELTAAIRAEIHYSHMFQIRCPIVSAEVRAHLQQMNREDDDEAGHLLASSLGGSGLPYNFAPQSPMLKRVQCVNVSGSVISQPGWYDVEELLRNYLLSLGKIAKPHNCYASTPNIPLEQLYCLQSMVSDRRAPQPSGQKTAITYATIKASRRFCKRPGECRCKLGFYGDKCNKCIAMPGCLHGYCNVSFECISTCRSDCHSSRGYCEQPGECRCRFGWTGPTCRDCQPLPGCQHGYCDKPLECNGMSQRAWLLQAAGRVPLQGGLDGGGLRDLPPLPGLCARDMQPALGVCLRAGLGRHAVR</sequence>
<dbReference type="Gene3D" id="2.10.25.10">
    <property type="entry name" value="Laminin"/>
    <property type="match status" value="2"/>
</dbReference>
<accession>A0A0L7LAH8</accession>
<evidence type="ECO:0000313" key="2">
    <source>
        <dbReference type="EMBL" id="KOB72404.1"/>
    </source>
</evidence>
<name>A0A0L7LAH8_OPEBR</name>
<gene>
    <name evidence="2" type="ORF">OBRU01_07456</name>
</gene>
<dbReference type="EMBL" id="JTDY01001984">
    <property type="protein sequence ID" value="KOB72404.1"/>
    <property type="molecule type" value="Genomic_DNA"/>
</dbReference>
<proteinExistence type="predicted"/>
<reference evidence="2 3" key="1">
    <citation type="journal article" date="2015" name="Genome Biol. Evol.">
        <title>The genome of winter moth (Operophtera brumata) provides a genomic perspective on sexual dimorphism and phenology.</title>
        <authorList>
            <person name="Derks M.F."/>
            <person name="Smit S."/>
            <person name="Salis L."/>
            <person name="Schijlen E."/>
            <person name="Bossers A."/>
            <person name="Mateman C."/>
            <person name="Pijl A.S."/>
            <person name="de Ridder D."/>
            <person name="Groenen M.A."/>
            <person name="Visser M.E."/>
            <person name="Megens H.J."/>
        </authorList>
    </citation>
    <scope>NUCLEOTIDE SEQUENCE [LARGE SCALE GENOMIC DNA]</scope>
    <source>
        <strain evidence="2">WM2013NL</strain>
        <tissue evidence="2">Head and thorax</tissue>
    </source>
</reference>
<protein>
    <recommendedName>
        <fullName evidence="1">EGF-like domain-containing protein</fullName>
    </recommendedName>
</protein>
<organism evidence="2 3">
    <name type="scientific">Operophtera brumata</name>
    <name type="common">Winter moth</name>
    <name type="synonym">Phalaena brumata</name>
    <dbReference type="NCBI Taxonomy" id="104452"/>
    <lineage>
        <taxon>Eukaryota</taxon>
        <taxon>Metazoa</taxon>
        <taxon>Ecdysozoa</taxon>
        <taxon>Arthropoda</taxon>
        <taxon>Hexapoda</taxon>
        <taxon>Insecta</taxon>
        <taxon>Pterygota</taxon>
        <taxon>Neoptera</taxon>
        <taxon>Endopterygota</taxon>
        <taxon>Lepidoptera</taxon>
        <taxon>Glossata</taxon>
        <taxon>Ditrysia</taxon>
        <taxon>Geometroidea</taxon>
        <taxon>Geometridae</taxon>
        <taxon>Larentiinae</taxon>
        <taxon>Operophtera</taxon>
    </lineage>
</organism>
<evidence type="ECO:0000259" key="1">
    <source>
        <dbReference type="PROSITE" id="PS00022"/>
    </source>
</evidence>
<dbReference type="STRING" id="104452.A0A0L7LAH8"/>